<dbReference type="InterPro" id="IPR002575">
    <property type="entry name" value="Aminoglycoside_PTrfase"/>
</dbReference>
<sequence>MFLLASDIAPFLLSRDLLTQRDVAGDQLRVREVRRRNRSFRVSGIDGPGLFIKQVAASAPDLAGSIGREAALHQLAETVPALAVLRGATVRLRRFEEGRQALIFDLFAEAETLDAHYRRTKRMDVDILALLGAGLAGIHAEAEPIATMIGTQIAAQRVAPWILTIGRRDVPLFGAGGAQLVAMIRATPSVLQGLEGALSRWQPRTLIQGDMKWDNILVRGGPAGVPELRIVDWELADIGDPLWDVAGVLSGFYASWLVEDGHLPWMADPTAQPRAPEPVPMKPLTAMFPAMAGFWQAATGGRWQADDGDLRAIVPYLGARLLQSAMESTFTSPTVPPLAAELTNLAGLAFSDADRFMTEFMGVGTVAAGRAPEAVTRTIDEPAPRAAGMWAAPALIAIAEAVRIVSPQSVQLPGLPPVPVSVQPGQDVRVAMVDAIWPLLYEQAYTKPWTGTATEATARDLTPDPALIAALSAANAGQPVLDRGWQVYQVTPDGRLHVEKGGMYRVVTAAQAGLPPGYTPPPGQRIDIPMPNQAVTAQAGYFHAFGETPASAADEGELARLYFNVAADQAPALLHLLTLGLNRYFIPFSLKCPSSPALYDRVDTLVLYPPRRYLPLVLEVLDEAVSVLAPLLRSGEPLFTRRLLPGLGGADDPGTGESFGQSRCRQVAAGIIDAWTGGGALMDCIAARLTGAGLRLDALHLSPGMADLYRPLARTA</sequence>
<keyword evidence="2" id="KW-1185">Reference proteome</keyword>
<dbReference type="Pfam" id="PF01636">
    <property type="entry name" value="APH"/>
    <property type="match status" value="1"/>
</dbReference>
<dbReference type="KEGG" id="ncb:C0V82_07395"/>
<evidence type="ECO:0000313" key="1">
    <source>
        <dbReference type="EMBL" id="AUN30074.1"/>
    </source>
</evidence>
<dbReference type="Proteomes" id="UP000234752">
    <property type="component" value="Chromosome eg_1"/>
</dbReference>
<dbReference type="EMBL" id="CP025611">
    <property type="protein sequence ID" value="AUN30074.1"/>
    <property type="molecule type" value="Genomic_DNA"/>
</dbReference>
<name>A0A2K9NAE7_9PROT</name>
<organism evidence="1 2">
    <name type="scientific">Niveispirillum cyanobacteriorum</name>
    <dbReference type="NCBI Taxonomy" id="1612173"/>
    <lineage>
        <taxon>Bacteria</taxon>
        <taxon>Pseudomonadati</taxon>
        <taxon>Pseudomonadota</taxon>
        <taxon>Alphaproteobacteria</taxon>
        <taxon>Rhodospirillales</taxon>
        <taxon>Azospirillaceae</taxon>
        <taxon>Niveispirillum</taxon>
    </lineage>
</organism>
<evidence type="ECO:0000313" key="2">
    <source>
        <dbReference type="Proteomes" id="UP000234752"/>
    </source>
</evidence>
<dbReference type="Gene3D" id="3.90.1200.10">
    <property type="match status" value="1"/>
</dbReference>
<protein>
    <submittedName>
        <fullName evidence="1">Uncharacterized protein</fullName>
    </submittedName>
</protein>
<gene>
    <name evidence="1" type="ORF">C0V82_07395</name>
</gene>
<proteinExistence type="predicted"/>
<dbReference type="Pfam" id="PF17914">
    <property type="entry name" value="HopA1"/>
    <property type="match status" value="1"/>
</dbReference>
<dbReference type="SUPFAM" id="SSF56112">
    <property type="entry name" value="Protein kinase-like (PK-like)"/>
    <property type="match status" value="1"/>
</dbReference>
<dbReference type="RefSeq" id="WP_102111777.1">
    <property type="nucleotide sequence ID" value="NZ_BMGN01000002.1"/>
</dbReference>
<dbReference type="InterPro" id="IPR040871">
    <property type="entry name" value="HopA1"/>
</dbReference>
<dbReference type="AlphaFoldDB" id="A0A2K9NAE7"/>
<dbReference type="OrthoDB" id="3806873at2"/>
<dbReference type="InterPro" id="IPR011009">
    <property type="entry name" value="Kinase-like_dom_sf"/>
</dbReference>
<reference evidence="1 2" key="1">
    <citation type="submission" date="2017-12" db="EMBL/GenBank/DDBJ databases">
        <title>Genomes of bacteria within cyanobacterial aggregates.</title>
        <authorList>
            <person name="Cai H."/>
        </authorList>
    </citation>
    <scope>NUCLEOTIDE SEQUENCE [LARGE SCALE GENOMIC DNA]</scope>
    <source>
        <strain evidence="1 2">TH16</strain>
    </source>
</reference>
<accession>A0A2K9NAE7</accession>